<keyword evidence="2" id="KW-1185">Reference proteome</keyword>
<proteinExistence type="predicted"/>
<dbReference type="EMBL" id="MSFO01000010">
    <property type="protein sequence ID" value="PLB43959.1"/>
    <property type="molecule type" value="Genomic_DNA"/>
</dbReference>
<evidence type="ECO:0000313" key="2">
    <source>
        <dbReference type="Proteomes" id="UP000234275"/>
    </source>
</evidence>
<dbReference type="VEuPathDB" id="FungiDB:P170DRAFT_66313"/>
<accession>A0A2I2FTJ8</accession>
<gene>
    <name evidence="1" type="ORF">P170DRAFT_66313</name>
</gene>
<dbReference type="AlphaFoldDB" id="A0A2I2FTJ8"/>
<dbReference type="RefSeq" id="XP_024699261.1">
    <property type="nucleotide sequence ID" value="XM_024855324.1"/>
</dbReference>
<sequence length="115" mass="13069">MDGYRPEISCRRHLLRRPKAQGRLPTRPLMLGFRGCNTTWDWDGPLLSSVTIIPYFCPPTGLRIPNLYGYMEGSVNGTNPPSPSSCMSVPILRGPESSETEIEIEVVSYWSYRQY</sequence>
<protein>
    <submittedName>
        <fullName evidence="1">Uncharacterized protein</fullName>
    </submittedName>
</protein>
<dbReference type="GeneID" id="36563030"/>
<dbReference type="Proteomes" id="UP000234275">
    <property type="component" value="Unassembled WGS sequence"/>
</dbReference>
<name>A0A2I2FTJ8_9EURO</name>
<organism evidence="1 2">
    <name type="scientific">Aspergillus steynii IBT 23096</name>
    <dbReference type="NCBI Taxonomy" id="1392250"/>
    <lineage>
        <taxon>Eukaryota</taxon>
        <taxon>Fungi</taxon>
        <taxon>Dikarya</taxon>
        <taxon>Ascomycota</taxon>
        <taxon>Pezizomycotina</taxon>
        <taxon>Eurotiomycetes</taxon>
        <taxon>Eurotiomycetidae</taxon>
        <taxon>Eurotiales</taxon>
        <taxon>Aspergillaceae</taxon>
        <taxon>Aspergillus</taxon>
        <taxon>Aspergillus subgen. Circumdati</taxon>
    </lineage>
</organism>
<evidence type="ECO:0000313" key="1">
    <source>
        <dbReference type="EMBL" id="PLB43959.1"/>
    </source>
</evidence>
<reference evidence="1 2" key="1">
    <citation type="submission" date="2016-12" db="EMBL/GenBank/DDBJ databases">
        <title>The genomes of Aspergillus section Nigri reveals drivers in fungal speciation.</title>
        <authorList>
            <consortium name="DOE Joint Genome Institute"/>
            <person name="Vesth T.C."/>
            <person name="Nybo J."/>
            <person name="Theobald S."/>
            <person name="Brandl J."/>
            <person name="Frisvad J.C."/>
            <person name="Nielsen K.F."/>
            <person name="Lyhne E.K."/>
            <person name="Kogle M.E."/>
            <person name="Kuo A."/>
            <person name="Riley R."/>
            <person name="Clum A."/>
            <person name="Nolan M."/>
            <person name="Lipzen A."/>
            <person name="Salamov A."/>
            <person name="Henrissat B."/>
            <person name="Wiebenga A."/>
            <person name="De Vries R.P."/>
            <person name="Grigoriev I.V."/>
            <person name="Mortensen U.H."/>
            <person name="Andersen M.R."/>
            <person name="Baker S.E."/>
        </authorList>
    </citation>
    <scope>NUCLEOTIDE SEQUENCE [LARGE SCALE GENOMIC DNA]</scope>
    <source>
        <strain evidence="1 2">IBT 23096</strain>
    </source>
</reference>
<comment type="caution">
    <text evidence="1">The sequence shown here is derived from an EMBL/GenBank/DDBJ whole genome shotgun (WGS) entry which is preliminary data.</text>
</comment>